<dbReference type="Proteomes" id="UP000315082">
    <property type="component" value="Chromosome"/>
</dbReference>
<dbReference type="KEGG" id="rcf:Poly24_22910"/>
<dbReference type="AlphaFoldDB" id="A0A518JSR0"/>
<reference evidence="1 2" key="1">
    <citation type="submission" date="2019-02" db="EMBL/GenBank/DDBJ databases">
        <title>Deep-cultivation of Planctomycetes and their phenomic and genomic characterization uncovers novel biology.</title>
        <authorList>
            <person name="Wiegand S."/>
            <person name="Jogler M."/>
            <person name="Boedeker C."/>
            <person name="Pinto D."/>
            <person name="Vollmers J."/>
            <person name="Rivas-Marin E."/>
            <person name="Kohn T."/>
            <person name="Peeters S.H."/>
            <person name="Heuer A."/>
            <person name="Rast P."/>
            <person name="Oberbeckmann S."/>
            <person name="Bunk B."/>
            <person name="Jeske O."/>
            <person name="Meyerdierks A."/>
            <person name="Storesund J.E."/>
            <person name="Kallscheuer N."/>
            <person name="Luecker S."/>
            <person name="Lage O.M."/>
            <person name="Pohl T."/>
            <person name="Merkel B.J."/>
            <person name="Hornburger P."/>
            <person name="Mueller R.-W."/>
            <person name="Bruemmer F."/>
            <person name="Labrenz M."/>
            <person name="Spormann A.M."/>
            <person name="Op den Camp H."/>
            <person name="Overmann J."/>
            <person name="Amann R."/>
            <person name="Jetten M.S.M."/>
            <person name="Mascher T."/>
            <person name="Medema M.H."/>
            <person name="Devos D.P."/>
            <person name="Kaster A.-K."/>
            <person name="Ovreas L."/>
            <person name="Rohde M."/>
            <person name="Galperin M.Y."/>
            <person name="Jogler C."/>
        </authorList>
    </citation>
    <scope>NUCLEOTIDE SEQUENCE [LARGE SCALE GENOMIC DNA]</scope>
    <source>
        <strain evidence="1 2">Poly24</strain>
    </source>
</reference>
<evidence type="ECO:0000313" key="1">
    <source>
        <dbReference type="EMBL" id="QDV68581.1"/>
    </source>
</evidence>
<dbReference type="OrthoDB" id="277317at2"/>
<dbReference type="EMBL" id="CP036348">
    <property type="protein sequence ID" value="QDV68581.1"/>
    <property type="molecule type" value="Genomic_DNA"/>
</dbReference>
<dbReference type="RefSeq" id="WP_145094653.1">
    <property type="nucleotide sequence ID" value="NZ_CP036348.1"/>
</dbReference>
<protein>
    <submittedName>
        <fullName evidence="1">Uncharacterized protein</fullName>
    </submittedName>
</protein>
<accession>A0A518JSR0</accession>
<sequence length="289" mass="31550">MLESAVLSNGSATNVEMPNQELIQALASADAPVTVAELCRAFSAQDQRDPQAIQQQLDRLVQQQAIHRFAPYRGKADRFWDRSLDHYATRVITSEAEKQIGTKSDLSSRCRARLKDMNVKQLGDFINQLATVGQLHVGRFLGSQALRYSARPIGPQAMLENAIAQIAKRCSISPDAVRASILPPEPSAPRSTSPTETDLSDAALVMETIAQMSTSPSPAGVIVSIAELRRAMEFKLAGPSFDAAIRQLEDEAQIDLTTHPDPGALSAAEREARMLRGDGKVYDMLVVRR</sequence>
<name>A0A518JSR0_9BACT</name>
<gene>
    <name evidence="1" type="ORF">Poly24_22910</name>
</gene>
<evidence type="ECO:0000313" key="2">
    <source>
        <dbReference type="Proteomes" id="UP000315082"/>
    </source>
</evidence>
<keyword evidence="2" id="KW-1185">Reference proteome</keyword>
<organism evidence="1 2">
    <name type="scientific">Rosistilla carotiformis</name>
    <dbReference type="NCBI Taxonomy" id="2528017"/>
    <lineage>
        <taxon>Bacteria</taxon>
        <taxon>Pseudomonadati</taxon>
        <taxon>Planctomycetota</taxon>
        <taxon>Planctomycetia</taxon>
        <taxon>Pirellulales</taxon>
        <taxon>Pirellulaceae</taxon>
        <taxon>Rosistilla</taxon>
    </lineage>
</organism>
<proteinExistence type="predicted"/>